<sequence>MMIRRRIAYSDRTYIGTSVAGKFHAYACPLHLSTQKLTGLISYTAGALEETPDGKIIITLRKKLHQSSDTNKQVDLTHEKKLRTFGSKGILHLIWSESRLNLWFDHSKSQRRLGIVNAAIRKAAERIINQDIPLNRSLLLHAPIGSQQEHTNNQVINSALASKSKVLLIAPLKFYKTQQHGLKTSKLPVTGNFGFSAIFVGTRHWNHLLEVNPNEVRLWKDGHTVIALAYVIPYSDGFFKTANVRDIALMAVSEAWIPITSHSDMTKESALRAERISFMKPLRFDAPTDIDLPDYIVADAGGFLPVKIPT</sequence>
<protein>
    <submittedName>
        <fullName evidence="1">Uncharacterized protein</fullName>
    </submittedName>
</protein>
<dbReference type="RefSeq" id="WP_150735035.1">
    <property type="nucleotide sequence ID" value="NZ_CABVIF010000009.1"/>
</dbReference>
<proteinExistence type="predicted"/>
<dbReference type="Proteomes" id="UP000327111">
    <property type="component" value="Unassembled WGS sequence"/>
</dbReference>
<organism evidence="1 2">
    <name type="scientific">Pseudomonas fluorescens</name>
    <dbReference type="NCBI Taxonomy" id="294"/>
    <lineage>
        <taxon>Bacteria</taxon>
        <taxon>Pseudomonadati</taxon>
        <taxon>Pseudomonadota</taxon>
        <taxon>Gammaproteobacteria</taxon>
        <taxon>Pseudomonadales</taxon>
        <taxon>Pseudomonadaceae</taxon>
        <taxon>Pseudomonas</taxon>
    </lineage>
</organism>
<name>A0A5E7MQ61_PSEFL</name>
<evidence type="ECO:0000313" key="1">
    <source>
        <dbReference type="EMBL" id="VVP26948.1"/>
    </source>
</evidence>
<evidence type="ECO:0000313" key="2">
    <source>
        <dbReference type="Proteomes" id="UP000327111"/>
    </source>
</evidence>
<dbReference type="EMBL" id="CABVIF010000009">
    <property type="protein sequence ID" value="VVP26948.1"/>
    <property type="molecule type" value="Genomic_DNA"/>
</dbReference>
<dbReference type="Pfam" id="PF06666">
    <property type="entry name" value="DUF1173"/>
    <property type="match status" value="1"/>
</dbReference>
<dbReference type="InterPro" id="IPR009553">
    <property type="entry name" value="DUF1173"/>
</dbReference>
<accession>A0A5E7MQ61</accession>
<reference evidence="1 2" key="1">
    <citation type="submission" date="2019-09" db="EMBL/GenBank/DDBJ databases">
        <authorList>
            <person name="Chandra G."/>
            <person name="Truman W A."/>
        </authorList>
    </citation>
    <scope>NUCLEOTIDE SEQUENCE [LARGE SCALE GENOMIC DNA]</scope>
    <source>
        <strain evidence="1">PS854</strain>
    </source>
</reference>
<dbReference type="AlphaFoldDB" id="A0A5E7MQ61"/>
<gene>
    <name evidence="1" type="ORF">PS854_04100</name>
</gene>